<reference evidence="2" key="1">
    <citation type="journal article" date="2013" name="Nat. Biotechnol.">
        <title>Chinese hamster genome sequenced from sorted chromosomes.</title>
        <authorList>
            <person name="Brinkrolf K."/>
            <person name="Rupp O."/>
            <person name="Laux H."/>
            <person name="Kollin F."/>
            <person name="Ernst W."/>
            <person name="Linke B."/>
            <person name="Kofler R."/>
            <person name="Romand S."/>
            <person name="Hesse F."/>
            <person name="Budach W.E."/>
            <person name="Galosy S."/>
            <person name="Muller D."/>
            <person name="Noll T."/>
            <person name="Wienberg J."/>
            <person name="Jostock T."/>
            <person name="Leonard M."/>
            <person name="Grillari J."/>
            <person name="Tauch A."/>
            <person name="Goesmann A."/>
            <person name="Helk B."/>
            <person name="Mott J.E."/>
            <person name="Puhler A."/>
            <person name="Borth N."/>
        </authorList>
    </citation>
    <scope>NUCLEOTIDE SEQUENCE [LARGE SCALE GENOMIC DNA]</scope>
    <source>
        <strain evidence="2">17A/GY</strain>
    </source>
</reference>
<dbReference type="Proteomes" id="UP000030759">
    <property type="component" value="Unassembled WGS sequence"/>
</dbReference>
<accession>A0A061IEJ9</accession>
<proteinExistence type="predicted"/>
<name>A0A061IEJ9_CRIGR</name>
<dbReference type="AlphaFoldDB" id="A0A061IEJ9"/>
<sequence length="113" mass="11987">MVTSESGLLPRTVSESMVLPHPRSVLMSVAQEAARDHTDPWGLGCNLWQGGCVRAVLLPGPCCLEWPVLTQGSPGHGCCKGSGSKMMSVAPVTIESHANDWEFGQPSETILVS</sequence>
<dbReference type="EMBL" id="KE668293">
    <property type="protein sequence ID" value="ERE84030.1"/>
    <property type="molecule type" value="Genomic_DNA"/>
</dbReference>
<organism evidence="1 2">
    <name type="scientific">Cricetulus griseus</name>
    <name type="common">Chinese hamster</name>
    <name type="synonym">Cricetulus barabensis griseus</name>
    <dbReference type="NCBI Taxonomy" id="10029"/>
    <lineage>
        <taxon>Eukaryota</taxon>
        <taxon>Metazoa</taxon>
        <taxon>Chordata</taxon>
        <taxon>Craniata</taxon>
        <taxon>Vertebrata</taxon>
        <taxon>Euteleostomi</taxon>
        <taxon>Mammalia</taxon>
        <taxon>Eutheria</taxon>
        <taxon>Euarchontoglires</taxon>
        <taxon>Glires</taxon>
        <taxon>Rodentia</taxon>
        <taxon>Myomorpha</taxon>
        <taxon>Muroidea</taxon>
        <taxon>Cricetidae</taxon>
        <taxon>Cricetinae</taxon>
        <taxon>Cricetulus</taxon>
    </lineage>
</organism>
<protein>
    <submittedName>
        <fullName evidence="1">Uncharacterized protein</fullName>
    </submittedName>
</protein>
<evidence type="ECO:0000313" key="1">
    <source>
        <dbReference type="EMBL" id="ERE84030.1"/>
    </source>
</evidence>
<evidence type="ECO:0000313" key="2">
    <source>
        <dbReference type="Proteomes" id="UP000030759"/>
    </source>
</evidence>
<gene>
    <name evidence="1" type="ORF">H671_2g6278</name>
</gene>